<comment type="caution">
    <text evidence="1">The sequence shown here is derived from an EMBL/GenBank/DDBJ whole genome shotgun (WGS) entry which is preliminary data.</text>
</comment>
<dbReference type="InterPro" id="IPR044213">
    <property type="entry name" value="At2g44920-like"/>
</dbReference>
<proteinExistence type="predicted"/>
<dbReference type="Gene3D" id="2.160.20.80">
    <property type="entry name" value="E3 ubiquitin-protein ligase SopA"/>
    <property type="match status" value="1"/>
</dbReference>
<sequence length="367" mass="43442">MNREESLKEFKEKIVKALGEESIETFEKNFKDNEEKVKRMLINGMRTLINRAKNIKENNGENKIAVFQFELLRINILNESYKILIHGYNSSWYLDTKPIYEEIDLSFLFEPFIKVKEKLIKEKRIYMGKVNNYDIQKMIFELVVKCYKNMSKTIRNWFWNLDEEEWIKERVIEDFYIVKWSEYQGRSETLFAMDNREKNIKELLELKEQPEEKLPFVYTVWKNSILEDGVLAKQNMLFINFKGSNLKDIDFSECNILRGQFKDTEVKRCTLVKCNLIGSSFENAKIEDSDFSNGNCTGVDFRQTELRYVNFSNSNLKNSNFINAKFKNVSFEGADLEDAVFSAKDIPFINLTSEQLQTIYIDGGEER</sequence>
<evidence type="ECO:0000313" key="2">
    <source>
        <dbReference type="Proteomes" id="UP000191154"/>
    </source>
</evidence>
<dbReference type="InterPro" id="IPR001646">
    <property type="entry name" value="5peptide_repeat"/>
</dbReference>
<accession>A0A1S8N5H6</accession>
<gene>
    <name evidence="1" type="primary">pipB2_1</name>
    <name evidence="1" type="ORF">CLOSAC_21510</name>
</gene>
<organism evidence="1 2">
    <name type="scientific">Clostridium saccharobutylicum</name>
    <dbReference type="NCBI Taxonomy" id="169679"/>
    <lineage>
        <taxon>Bacteria</taxon>
        <taxon>Bacillati</taxon>
        <taxon>Bacillota</taxon>
        <taxon>Clostridia</taxon>
        <taxon>Eubacteriales</taxon>
        <taxon>Clostridiaceae</taxon>
        <taxon>Clostridium</taxon>
    </lineage>
</organism>
<dbReference type="PANTHER" id="PTHR47200">
    <property type="entry name" value="THYLAKOID LUMENAL 15 KDA PROTEIN 1, CHLOROPLASTIC"/>
    <property type="match status" value="1"/>
</dbReference>
<name>A0A1S8N5H6_CLOSA</name>
<dbReference type="Pfam" id="PF13599">
    <property type="entry name" value="Pentapeptide_4"/>
    <property type="match status" value="1"/>
</dbReference>
<dbReference type="Proteomes" id="UP000191154">
    <property type="component" value="Unassembled WGS sequence"/>
</dbReference>
<dbReference type="PANTHER" id="PTHR47200:SF2">
    <property type="entry name" value="THYLAKOID LUMENAL 15 KDA PROTEIN 1, CHLOROPLASTIC"/>
    <property type="match status" value="1"/>
</dbReference>
<dbReference type="SUPFAM" id="SSF141571">
    <property type="entry name" value="Pentapeptide repeat-like"/>
    <property type="match status" value="1"/>
</dbReference>
<dbReference type="STRING" id="169679.CSACC_07760"/>
<dbReference type="RefSeq" id="WP_077865421.1">
    <property type="nucleotide sequence ID" value="NZ_LZYZ01000004.1"/>
</dbReference>
<evidence type="ECO:0000313" key="1">
    <source>
        <dbReference type="EMBL" id="OOM11724.1"/>
    </source>
</evidence>
<protein>
    <submittedName>
        <fullName evidence="1">Secreted effector protein pipB2</fullName>
    </submittedName>
</protein>
<dbReference type="EMBL" id="LZYZ01000004">
    <property type="protein sequence ID" value="OOM11724.1"/>
    <property type="molecule type" value="Genomic_DNA"/>
</dbReference>
<reference evidence="1 2" key="1">
    <citation type="submission" date="2016-05" db="EMBL/GenBank/DDBJ databases">
        <title>Microbial solvent formation.</title>
        <authorList>
            <person name="Poehlein A."/>
            <person name="Montoya Solano J.D."/>
            <person name="Flitsch S."/>
            <person name="Krabben P."/>
            <person name="Duerre P."/>
            <person name="Daniel R."/>
        </authorList>
    </citation>
    <scope>NUCLEOTIDE SEQUENCE [LARGE SCALE GENOMIC DNA]</scope>
    <source>
        <strain evidence="1 2">L1-8</strain>
    </source>
</reference>
<dbReference type="AlphaFoldDB" id="A0A1S8N5H6"/>